<dbReference type="EMBL" id="CAXITT010000735">
    <property type="protein sequence ID" value="CAL1545792.1"/>
    <property type="molecule type" value="Genomic_DNA"/>
</dbReference>
<feature type="compositionally biased region" description="Basic residues" evidence="1">
    <location>
        <begin position="39"/>
        <end position="57"/>
    </location>
</feature>
<dbReference type="AlphaFoldDB" id="A0AAV2IFI2"/>
<evidence type="ECO:0000313" key="2">
    <source>
        <dbReference type="EMBL" id="CAL1545792.1"/>
    </source>
</evidence>
<organism evidence="2 3">
    <name type="scientific">Lymnaea stagnalis</name>
    <name type="common">Great pond snail</name>
    <name type="synonym">Helix stagnalis</name>
    <dbReference type="NCBI Taxonomy" id="6523"/>
    <lineage>
        <taxon>Eukaryota</taxon>
        <taxon>Metazoa</taxon>
        <taxon>Spiralia</taxon>
        <taxon>Lophotrochozoa</taxon>
        <taxon>Mollusca</taxon>
        <taxon>Gastropoda</taxon>
        <taxon>Heterobranchia</taxon>
        <taxon>Euthyneura</taxon>
        <taxon>Panpulmonata</taxon>
        <taxon>Hygrophila</taxon>
        <taxon>Lymnaeoidea</taxon>
        <taxon>Lymnaeidae</taxon>
        <taxon>Lymnaea</taxon>
    </lineage>
</organism>
<keyword evidence="3" id="KW-1185">Reference proteome</keyword>
<gene>
    <name evidence="2" type="ORF">GSLYS_00019169001</name>
</gene>
<protein>
    <submittedName>
        <fullName evidence="2">Uncharacterized protein</fullName>
    </submittedName>
</protein>
<proteinExistence type="predicted"/>
<sequence>KVGKRLLQRLSPMSVNDTDPYEFKDSTLKSGQNQQLPKTKSRNLRNTKKRRHKKRTLTNRNHAQIVMSHELDLKTLVARKSEQLRLGINCASGDKIKLANFGKDQSCTNSTFPQQQLSLKSNRSVQVCDSDHYHHCGVADHSSIMCHKDRGSFSHYKEKQRNSYSKCHQLAKSQGE</sequence>
<reference evidence="2 3" key="1">
    <citation type="submission" date="2024-04" db="EMBL/GenBank/DDBJ databases">
        <authorList>
            <consortium name="Genoscope - CEA"/>
            <person name="William W."/>
        </authorList>
    </citation>
    <scope>NUCLEOTIDE SEQUENCE [LARGE SCALE GENOMIC DNA]</scope>
</reference>
<dbReference type="Proteomes" id="UP001497497">
    <property type="component" value="Unassembled WGS sequence"/>
</dbReference>
<evidence type="ECO:0000256" key="1">
    <source>
        <dbReference type="SAM" id="MobiDB-lite"/>
    </source>
</evidence>
<evidence type="ECO:0000313" key="3">
    <source>
        <dbReference type="Proteomes" id="UP001497497"/>
    </source>
</evidence>
<feature type="non-terminal residue" evidence="2">
    <location>
        <position position="1"/>
    </location>
</feature>
<name>A0AAV2IFI2_LYMST</name>
<feature type="non-terminal residue" evidence="2">
    <location>
        <position position="176"/>
    </location>
</feature>
<comment type="caution">
    <text evidence="2">The sequence shown here is derived from an EMBL/GenBank/DDBJ whole genome shotgun (WGS) entry which is preliminary data.</text>
</comment>
<feature type="compositionally biased region" description="Polar residues" evidence="1">
    <location>
        <begin position="28"/>
        <end position="38"/>
    </location>
</feature>
<accession>A0AAV2IFI2</accession>
<feature type="region of interest" description="Disordered" evidence="1">
    <location>
        <begin position="13"/>
        <end position="58"/>
    </location>
</feature>